<sequence length="1281" mass="138661">MATTTKQGTVTDGEPMKHISSSTPSDNDIVEVPINASGHHQELERNFGLWSIISLAITSGNTWITLGGSITVAIYNGGAPGIIYEFIAVSVCYWFIAASIAELASAMPSAGGVYHWTSITAGKYGRGVGFFAGWWNFLAWIFGLASTLQILAAQTVSMYALTHPDFVEQRWHVFVSYIIATWVTCSIVLLANRALPIIEQLGGFFIIAGVLITIIVCAVMPASTGAGHATNSFVWKDWINQTGYTSNGFVFLAGMLNGAYAVGTPDIVSHLAEEIPNPSVNIPKAMLAQYVAGFFTALFYAISILYAITDLDSILESSFLFPLAAIYEQATGSSAGGVGLLVCVFLPTLASLFGIAITASRTFWTLARDNATPASGFFSKVNPTTKNPANSIILCGVICTILGCIYVGSTTAFSAFVGSFVILTCVSYIAAILPHVITKRARVIPGPFWMKGGIGFVVNVLSIGFMCMFIVVFCFPFALPTDAASMNYASLMTGGLTIFVAIFWLFKQKSYVGPRYVPVEADASEPPRDAERDFLGQRFWPDKLSAGDISSSGYTETSNTDDDHSDVGEALTRVHTIGSSENSNGGTFGPAASTQRHRDVLLHALLEDRCLREALEELNATSADGFYDQSHPDVKARANEKYSELCRTLRPYGLVAPGLDAPHHQELRGKYRDGLNLISQASAGAAVQQDPAFEAQLSVPPSLRRLLAHSAHPNDASIDIPFRNLSLAPALSTVPPFLADLTSSHPLLDSTRYRRDFDEYGILGKGGYGTVYHVKHKLDNLPYAVKKIPLSSTRLLRIQNRGEDELDNILMELRTLARLEHPNIVRYFSGWIEWSQPSMPELTASSRNERLLMAPGDESSEQSAVLGAQDPLSLSVGQDILFEDSRATASNGSTNSAPLGRVRTRSTLASVSDEEEVEVIQRFEDPTSSMLTQSLGEHELHSTEPVLTLHIQMSLYSMTLSNYISSTSVDDAASLSALRHCFHLRQSLRMLLSILGGVEYLHDEGIVHRDLKPGNIFLAIRLSSPPGTIPLSSCTDCRDAISEDEKPFSIGLCIGDFGLVSAIAQPELAPSATSPGKAVGTEIYRPESVSSAAHPSRSASSLPAGLTSEPRSFHLDTTKKPKGLHTCNIRGHLPPSLSACGSDNQRRQQTVSGRMRENGLSGRYEVHTISLRQFRVCVADVLKRPDTWVGQSGSALADGSIHSQIPRPLDPVSKLAYTLYRALLCICLSAFVRSGSMKPSIHNAFSTHIPRHGGRRNGLAVPHAARHNHGHVPKWGGALWM</sequence>
<reference evidence="1" key="1">
    <citation type="submission" date="2024-02" db="EMBL/GenBank/DDBJ databases">
        <title>Metagenome Assembled Genome of Zalaria obscura JY119.</title>
        <authorList>
            <person name="Vighnesh L."/>
            <person name="Jagadeeshwari U."/>
            <person name="Venkata Ramana C."/>
            <person name="Sasikala C."/>
        </authorList>
    </citation>
    <scope>NUCLEOTIDE SEQUENCE</scope>
    <source>
        <strain evidence="1">JY119</strain>
    </source>
</reference>
<dbReference type="EMBL" id="JAMKPW020000004">
    <property type="protein sequence ID" value="KAK8219230.1"/>
    <property type="molecule type" value="Genomic_DNA"/>
</dbReference>
<evidence type="ECO:0000313" key="1">
    <source>
        <dbReference type="EMBL" id="KAK8219230.1"/>
    </source>
</evidence>
<evidence type="ECO:0000313" key="2">
    <source>
        <dbReference type="Proteomes" id="UP001320706"/>
    </source>
</evidence>
<accession>A0ACC3SL88</accession>
<name>A0ACC3SL88_9PEZI</name>
<keyword evidence="2" id="KW-1185">Reference proteome</keyword>
<organism evidence="1 2">
    <name type="scientific">Zalaria obscura</name>
    <dbReference type="NCBI Taxonomy" id="2024903"/>
    <lineage>
        <taxon>Eukaryota</taxon>
        <taxon>Fungi</taxon>
        <taxon>Dikarya</taxon>
        <taxon>Ascomycota</taxon>
        <taxon>Pezizomycotina</taxon>
        <taxon>Dothideomycetes</taxon>
        <taxon>Dothideomycetidae</taxon>
        <taxon>Dothideales</taxon>
        <taxon>Zalariaceae</taxon>
        <taxon>Zalaria</taxon>
    </lineage>
</organism>
<gene>
    <name evidence="1" type="ORF">M8818_000962</name>
</gene>
<protein>
    <submittedName>
        <fullName evidence="1">Uncharacterized protein</fullName>
    </submittedName>
</protein>
<proteinExistence type="predicted"/>
<dbReference type="Proteomes" id="UP001320706">
    <property type="component" value="Unassembled WGS sequence"/>
</dbReference>
<comment type="caution">
    <text evidence="1">The sequence shown here is derived from an EMBL/GenBank/DDBJ whole genome shotgun (WGS) entry which is preliminary data.</text>
</comment>